<dbReference type="Pfam" id="PF03399">
    <property type="entry name" value="SAC3_GANP"/>
    <property type="match status" value="1"/>
</dbReference>
<dbReference type="InterPro" id="IPR045107">
    <property type="entry name" value="SAC3/GANP/THP3"/>
</dbReference>
<organism evidence="2 3">
    <name type="scientific">Penaeus vannamei</name>
    <name type="common">Whiteleg shrimp</name>
    <name type="synonym">Litopenaeus vannamei</name>
    <dbReference type="NCBI Taxonomy" id="6689"/>
    <lineage>
        <taxon>Eukaryota</taxon>
        <taxon>Metazoa</taxon>
        <taxon>Ecdysozoa</taxon>
        <taxon>Arthropoda</taxon>
        <taxon>Crustacea</taxon>
        <taxon>Multicrustacea</taxon>
        <taxon>Malacostraca</taxon>
        <taxon>Eumalacostraca</taxon>
        <taxon>Eucarida</taxon>
        <taxon>Decapoda</taxon>
        <taxon>Dendrobranchiata</taxon>
        <taxon>Penaeoidea</taxon>
        <taxon>Penaeidae</taxon>
        <taxon>Penaeus</taxon>
    </lineage>
</organism>
<reference evidence="2 3" key="1">
    <citation type="submission" date="2018-04" db="EMBL/GenBank/DDBJ databases">
        <authorList>
            <person name="Zhang X."/>
            <person name="Yuan J."/>
            <person name="Li F."/>
            <person name="Xiang J."/>
        </authorList>
    </citation>
    <scope>NUCLEOTIDE SEQUENCE [LARGE SCALE GENOMIC DNA]</scope>
    <source>
        <tissue evidence="2">Muscle</tissue>
    </source>
</reference>
<dbReference type="Proteomes" id="UP000283509">
    <property type="component" value="Unassembled WGS sequence"/>
</dbReference>
<reference evidence="2 3" key="2">
    <citation type="submission" date="2019-01" db="EMBL/GenBank/DDBJ databases">
        <title>The decoding of complex shrimp genome reveals the adaptation for benthos swimmer, frequently molting mechanism and breeding impact on genome.</title>
        <authorList>
            <person name="Sun Y."/>
            <person name="Gao Y."/>
            <person name="Yu Y."/>
        </authorList>
    </citation>
    <scope>NUCLEOTIDE SEQUENCE [LARGE SCALE GENOMIC DNA]</scope>
    <source>
        <tissue evidence="2">Muscle</tissue>
    </source>
</reference>
<comment type="caution">
    <text evidence="2">The sequence shown here is derived from an EMBL/GenBank/DDBJ whole genome shotgun (WGS) entry which is preliminary data.</text>
</comment>
<evidence type="ECO:0000313" key="3">
    <source>
        <dbReference type="Proteomes" id="UP000283509"/>
    </source>
</evidence>
<feature type="domain" description="SAC3/GANP/THP3 conserved" evidence="1">
    <location>
        <begin position="1"/>
        <end position="297"/>
    </location>
</feature>
<dbReference type="GO" id="GO:0005634">
    <property type="term" value="C:nucleus"/>
    <property type="evidence" value="ECO:0007669"/>
    <property type="project" value="TreeGrafter"/>
</dbReference>
<dbReference type="GO" id="GO:0051225">
    <property type="term" value="P:spindle assembly"/>
    <property type="evidence" value="ECO:0007669"/>
    <property type="project" value="TreeGrafter"/>
</dbReference>
<protein>
    <submittedName>
        <fullName evidence="2">Putative germinal-center associated nuclear protein</fullName>
    </submittedName>
</protein>
<dbReference type="OrthoDB" id="264795at2759"/>
<dbReference type="Gene3D" id="1.25.40.990">
    <property type="match status" value="1"/>
</dbReference>
<dbReference type="GO" id="GO:0051298">
    <property type="term" value="P:centrosome duplication"/>
    <property type="evidence" value="ECO:0007669"/>
    <property type="project" value="TreeGrafter"/>
</dbReference>
<dbReference type="GO" id="GO:0005819">
    <property type="term" value="C:spindle"/>
    <property type="evidence" value="ECO:0007669"/>
    <property type="project" value="TreeGrafter"/>
</dbReference>
<dbReference type="PANTHER" id="PTHR12436">
    <property type="entry name" value="80 KDA MCM3-ASSOCIATED PROTEIN"/>
    <property type="match status" value="1"/>
</dbReference>
<dbReference type="InterPro" id="IPR005062">
    <property type="entry name" value="SAC3/GANP/THP3_conserved"/>
</dbReference>
<keyword evidence="3" id="KW-1185">Reference proteome</keyword>
<accession>A0A423TD49</accession>
<evidence type="ECO:0000313" key="2">
    <source>
        <dbReference type="EMBL" id="ROT74336.1"/>
    </source>
</evidence>
<evidence type="ECO:0000259" key="1">
    <source>
        <dbReference type="Pfam" id="PF03399"/>
    </source>
</evidence>
<sequence length="344" mass="40006">MCPNAEMRLRQRERLIHPLEMAISENGQRTNIAQARFMVKEFSRSAAGHEIKASDIRPQPVLVKTLRYLLSNACNHTDVRWAKVYQFISDRLQAVQQDMCIQSLCNFQAVRIHQAIVRFYIYAHYRTCEHDLSDFDPYLNKTQLIKTLTIMINMYKDLDLQRDPKEEVSDIYKNARIEAEGLYMLVNFGDTKALQHSLELPEYTRSSELIMLVLQMNLSWVIGNYVRVLRLAAHLPPIFLCAFHPHLTSVQRKALKVMSHAYSNKMLAYNKEDLAKTLMFAHPKDLVEVCQHYKIEAAENGIKFKKGSFDEEAALMKSRRVRWIEDKLDALSLSELFLPEDLAP</sequence>
<gene>
    <name evidence="2" type="ORF">C7M84_007188</name>
</gene>
<dbReference type="STRING" id="6689.A0A423TD49"/>
<proteinExistence type="predicted"/>
<dbReference type="GO" id="GO:0005813">
    <property type="term" value="C:centrosome"/>
    <property type="evidence" value="ECO:0007669"/>
    <property type="project" value="TreeGrafter"/>
</dbReference>
<dbReference type="PANTHER" id="PTHR12436:SF38">
    <property type="entry name" value="SAC3 DOMAIN-CONTAINING PROTEIN 1"/>
    <property type="match status" value="1"/>
</dbReference>
<dbReference type="AlphaFoldDB" id="A0A423TD49"/>
<dbReference type="EMBL" id="QCYY01001910">
    <property type="protein sequence ID" value="ROT74336.1"/>
    <property type="molecule type" value="Genomic_DNA"/>
</dbReference>
<name>A0A423TD49_PENVA</name>